<dbReference type="PROSITE" id="PS00713">
    <property type="entry name" value="NA_DICARBOXYL_SYMP_1"/>
    <property type="match status" value="1"/>
</dbReference>
<dbReference type="InterPro" id="IPR018107">
    <property type="entry name" value="Na-dicarboxylate_symporter_CS"/>
</dbReference>
<dbReference type="SUPFAM" id="SSF118215">
    <property type="entry name" value="Proton glutamate symport protein"/>
    <property type="match status" value="1"/>
</dbReference>
<dbReference type="Ensembl" id="ENSCCRT00015085194.1">
    <property type="protein sequence ID" value="ENSCCRP00015082505.1"/>
    <property type="gene ID" value="ENSCCRG00015033321.1"/>
</dbReference>
<keyword evidence="5 8" id="KW-1133">Transmembrane helix</keyword>
<evidence type="ECO:0000313" key="10">
    <source>
        <dbReference type="Ensembl" id="ENSCCRP00015082505.1"/>
    </source>
</evidence>
<dbReference type="PANTHER" id="PTHR11958:SF106">
    <property type="entry name" value="AMINO ACID TRANSPORTER"/>
    <property type="match status" value="1"/>
</dbReference>
<reference evidence="10" key="1">
    <citation type="submission" date="2025-08" db="UniProtKB">
        <authorList>
            <consortium name="Ensembl"/>
        </authorList>
    </citation>
    <scope>IDENTIFICATION</scope>
</reference>
<evidence type="ECO:0000313" key="11">
    <source>
        <dbReference type="Proteomes" id="UP000694700"/>
    </source>
</evidence>
<dbReference type="Proteomes" id="UP000694700">
    <property type="component" value="Unplaced"/>
</dbReference>
<name>A0A8C1XI95_CYPCA</name>
<dbReference type="PROSITE" id="PS00714">
    <property type="entry name" value="NA_DICARBOXYL_SYMP_2"/>
    <property type="match status" value="1"/>
</dbReference>
<keyword evidence="3 8" id="KW-0812">Transmembrane</keyword>
<organism evidence="10 11">
    <name type="scientific">Cyprinus carpio</name>
    <name type="common">Common carp</name>
    <dbReference type="NCBI Taxonomy" id="7962"/>
    <lineage>
        <taxon>Eukaryota</taxon>
        <taxon>Metazoa</taxon>
        <taxon>Chordata</taxon>
        <taxon>Craniata</taxon>
        <taxon>Vertebrata</taxon>
        <taxon>Euteleostomi</taxon>
        <taxon>Actinopterygii</taxon>
        <taxon>Neopterygii</taxon>
        <taxon>Teleostei</taxon>
        <taxon>Ostariophysi</taxon>
        <taxon>Cypriniformes</taxon>
        <taxon>Cyprinidae</taxon>
        <taxon>Cyprininae</taxon>
        <taxon>Cyprinus</taxon>
    </lineage>
</organism>
<keyword evidence="6 8" id="KW-0472">Membrane</keyword>
<accession>A0A8C1XI95</accession>
<comment type="similarity">
    <text evidence="8">Belongs to the dicarboxylate/amino acid:cation symporter (DAACS) (TC 2.A.23) family.</text>
</comment>
<evidence type="ECO:0000256" key="8">
    <source>
        <dbReference type="RuleBase" id="RU361216"/>
    </source>
</evidence>
<dbReference type="AlphaFoldDB" id="A0A8C1XI95"/>
<feature type="region of interest" description="Disordered" evidence="9">
    <location>
        <begin position="443"/>
        <end position="513"/>
    </location>
</feature>
<evidence type="ECO:0000256" key="7">
    <source>
        <dbReference type="ARBA" id="ARBA00023180"/>
    </source>
</evidence>
<dbReference type="PANTHER" id="PTHR11958">
    <property type="entry name" value="SODIUM/DICARBOXYLATE SYMPORTER-RELATED"/>
    <property type="match status" value="1"/>
</dbReference>
<evidence type="ECO:0000256" key="5">
    <source>
        <dbReference type="ARBA" id="ARBA00022989"/>
    </source>
</evidence>
<evidence type="ECO:0000256" key="2">
    <source>
        <dbReference type="ARBA" id="ARBA00022448"/>
    </source>
</evidence>
<evidence type="ECO:0000256" key="4">
    <source>
        <dbReference type="ARBA" id="ARBA00022847"/>
    </source>
</evidence>
<evidence type="ECO:0000256" key="3">
    <source>
        <dbReference type="ARBA" id="ARBA00022692"/>
    </source>
</evidence>
<dbReference type="InterPro" id="IPR036458">
    <property type="entry name" value="Na:dicarbo_symporter_sf"/>
</dbReference>
<dbReference type="PRINTS" id="PR00173">
    <property type="entry name" value="EDTRNSPORT"/>
</dbReference>
<dbReference type="InterPro" id="IPR001991">
    <property type="entry name" value="Na-dicarboxylate_symporter"/>
</dbReference>
<comment type="caution">
    <text evidence="8">Lacks conserved residue(s) required for the propagation of feature annotation.</text>
</comment>
<sequence>MAVALDAVWVRVKGVCKQNGLLILSVLAVVIGCLLGFFLRSKNLSEQEVKYFQFPGELLMRMLKMLILPLVVSSLMSGLAALDAKCSSRLGLITVSYYLWTTFLAVVVGIVMVLIIHPGGMAQKEDSEDSGKPIMSSADALLDLIRNMFPANLVQATFQQYRTNSVPIMKTPKATVATSLTETTTRRALIYGIQDDNGTDIQNFQLDLTPPPDVVMRTLPGTSEGMNVLGIVIFSATMGIMLGRMGPNGSALVNFCQSLNEAVLKIVAIVIWSFNIRSSFICSSATLPITFKCLLENNHIDRRIIRFVLPVGATINMDGTALYEAVAAIFIAQVNNYELDFGQIITISITATAASIGAAGIPQAGLVTMVIVLTSVGLPTDDITLIIAVDWALDRFRTMVNVMGDALATGIMAHICRKDFIKEGDGVPLICETKPMTNQGLPNCQQNNGSFQPPPPGGKPEHIPPDVARLMQLEEGVRPPPPDRKKPPIPPRHLKHRDKDHCAIDMNGLETNV</sequence>
<comment type="subcellular location">
    <subcellularLocation>
        <location evidence="1 8">Membrane</location>
        <topology evidence="1 8">Multi-pass membrane protein</topology>
    </subcellularLocation>
</comment>
<dbReference type="InterPro" id="IPR050746">
    <property type="entry name" value="DAACS"/>
</dbReference>
<protein>
    <recommendedName>
        <fullName evidence="8">Amino acid transporter</fullName>
    </recommendedName>
</protein>
<dbReference type="GO" id="GO:0005886">
    <property type="term" value="C:plasma membrane"/>
    <property type="evidence" value="ECO:0007669"/>
    <property type="project" value="TreeGrafter"/>
</dbReference>
<dbReference type="Gene3D" id="1.10.3860.10">
    <property type="entry name" value="Sodium:dicarboxylate symporter"/>
    <property type="match status" value="2"/>
</dbReference>
<keyword evidence="7" id="KW-0325">Glycoprotein</keyword>
<feature type="transmembrane region" description="Helical" evidence="8">
    <location>
        <begin position="62"/>
        <end position="82"/>
    </location>
</feature>
<keyword evidence="2 8" id="KW-0813">Transport</keyword>
<feature type="transmembrane region" description="Helical" evidence="8">
    <location>
        <begin position="20"/>
        <end position="41"/>
    </location>
</feature>
<dbReference type="Pfam" id="PF00375">
    <property type="entry name" value="SDF"/>
    <property type="match status" value="2"/>
</dbReference>
<evidence type="ECO:0000256" key="6">
    <source>
        <dbReference type="ARBA" id="ARBA00023136"/>
    </source>
</evidence>
<evidence type="ECO:0000256" key="1">
    <source>
        <dbReference type="ARBA" id="ARBA00004141"/>
    </source>
</evidence>
<keyword evidence="4 8" id="KW-0769">Symport</keyword>
<feature type="transmembrane region" description="Helical" evidence="8">
    <location>
        <begin position="97"/>
        <end position="116"/>
    </location>
</feature>
<evidence type="ECO:0000256" key="9">
    <source>
        <dbReference type="SAM" id="MobiDB-lite"/>
    </source>
</evidence>
<dbReference type="GO" id="GO:0005313">
    <property type="term" value="F:L-glutamate transmembrane transporter activity"/>
    <property type="evidence" value="ECO:0007669"/>
    <property type="project" value="TreeGrafter"/>
</dbReference>
<dbReference type="GO" id="GO:0015175">
    <property type="term" value="F:neutral L-amino acid transmembrane transporter activity"/>
    <property type="evidence" value="ECO:0007669"/>
    <property type="project" value="TreeGrafter"/>
</dbReference>
<feature type="compositionally biased region" description="Basic and acidic residues" evidence="9">
    <location>
        <begin position="475"/>
        <end position="486"/>
    </location>
</feature>
<proteinExistence type="inferred from homology"/>
<dbReference type="GO" id="GO:0015501">
    <property type="term" value="F:glutamate:sodium symporter activity"/>
    <property type="evidence" value="ECO:0007669"/>
    <property type="project" value="TreeGrafter"/>
</dbReference>